<sequence>MRHTSAYILRPMCRRPASATLVGMPQIWEQGRPTRRQLIFDLACAAAFTVLIGLLYSTTGDAQMVAVVVLLGGALAVRRVSLPTMILLGLAAAAMQFAHPEWTLQLAVADVAYAALFFMLGAHRRLAVRRFGLVAAGVGCSALLLWMATLAGIGGSTKEHVFAAVAVTAMAALVCVGGWVGGYLRLQRRRSIQAELDRVEQRRLAESYEHELQRSRVAADMHDIVAHSWAVVAAQADGARYALQANPDATERALEVIAETARSTIADLRTILAELRDKDAEHSTPGYEQHDRLLHRMRLTGMVIHDRRTGEPPTSSLIALTAYRLLSESLTNALKHGDLQQPVRVDQDWTDGYRLRVRNVIGIPGDGTGQGIVGMMERASIAGGHLESHRVGDEWFVDAVIPDPQRSGVADAPNPKESATT</sequence>
<dbReference type="Pfam" id="PF23539">
    <property type="entry name" value="DUF7134"/>
    <property type="match status" value="1"/>
</dbReference>
<feature type="transmembrane region" description="Helical" evidence="9">
    <location>
        <begin position="38"/>
        <end position="56"/>
    </location>
</feature>
<feature type="domain" description="Signal transduction histidine kinase subgroup 3 dimerisation and phosphoacceptor" evidence="10">
    <location>
        <begin position="214"/>
        <end position="278"/>
    </location>
</feature>
<comment type="catalytic activity">
    <reaction evidence="1">
        <text>ATP + protein L-histidine = ADP + protein N-phospho-L-histidine.</text>
        <dbReference type="EC" id="2.7.13.3"/>
    </reaction>
</comment>
<keyword evidence="13" id="KW-1185">Reference proteome</keyword>
<dbReference type="Gene3D" id="1.20.5.1930">
    <property type="match status" value="1"/>
</dbReference>
<feature type="transmembrane region" description="Helical" evidence="9">
    <location>
        <begin position="82"/>
        <end position="98"/>
    </location>
</feature>
<evidence type="ECO:0000256" key="5">
    <source>
        <dbReference type="ARBA" id="ARBA00022741"/>
    </source>
</evidence>
<dbReference type="GO" id="GO:0005524">
    <property type="term" value="F:ATP binding"/>
    <property type="evidence" value="ECO:0007669"/>
    <property type="project" value="UniProtKB-KW"/>
</dbReference>
<evidence type="ECO:0000256" key="2">
    <source>
        <dbReference type="ARBA" id="ARBA00012438"/>
    </source>
</evidence>
<keyword evidence="9" id="KW-0812">Transmembrane</keyword>
<keyword evidence="7" id="KW-0067">ATP-binding</keyword>
<evidence type="ECO:0000256" key="4">
    <source>
        <dbReference type="ARBA" id="ARBA00022679"/>
    </source>
</evidence>
<dbReference type="InterPro" id="IPR055558">
    <property type="entry name" value="DUF7134"/>
</dbReference>
<reference evidence="12" key="2">
    <citation type="submission" date="2020-09" db="EMBL/GenBank/DDBJ databases">
        <authorList>
            <person name="Sun Q."/>
            <person name="Zhou Y."/>
        </authorList>
    </citation>
    <scope>NUCLEOTIDE SEQUENCE</scope>
    <source>
        <strain evidence="12">CGMCC 1.15085</strain>
    </source>
</reference>
<dbReference type="GO" id="GO:0016020">
    <property type="term" value="C:membrane"/>
    <property type="evidence" value="ECO:0007669"/>
    <property type="project" value="InterPro"/>
</dbReference>
<dbReference type="AlphaFoldDB" id="A0A916TDC9"/>
<dbReference type="SUPFAM" id="SSF55874">
    <property type="entry name" value="ATPase domain of HSP90 chaperone/DNA topoisomerase II/histidine kinase"/>
    <property type="match status" value="1"/>
</dbReference>
<evidence type="ECO:0000313" key="12">
    <source>
        <dbReference type="EMBL" id="GGB41141.1"/>
    </source>
</evidence>
<dbReference type="Gene3D" id="3.30.565.10">
    <property type="entry name" value="Histidine kinase-like ATPase, C-terminal domain"/>
    <property type="match status" value="1"/>
</dbReference>
<feature type="domain" description="DUF7134" evidence="11">
    <location>
        <begin position="35"/>
        <end position="189"/>
    </location>
</feature>
<dbReference type="GO" id="GO:0046983">
    <property type="term" value="F:protein dimerization activity"/>
    <property type="evidence" value="ECO:0007669"/>
    <property type="project" value="InterPro"/>
</dbReference>
<dbReference type="InterPro" id="IPR036890">
    <property type="entry name" value="HATPase_C_sf"/>
</dbReference>
<keyword evidence="3" id="KW-0597">Phosphoprotein</keyword>
<dbReference type="InterPro" id="IPR011712">
    <property type="entry name" value="Sig_transdc_His_kin_sub3_dim/P"/>
</dbReference>
<accession>A0A916TDC9</accession>
<feature type="transmembrane region" description="Helical" evidence="9">
    <location>
        <begin position="161"/>
        <end position="184"/>
    </location>
</feature>
<keyword evidence="5" id="KW-0547">Nucleotide-binding</keyword>
<dbReference type="InterPro" id="IPR050482">
    <property type="entry name" value="Sensor_HK_TwoCompSys"/>
</dbReference>
<evidence type="ECO:0000259" key="10">
    <source>
        <dbReference type="Pfam" id="PF07730"/>
    </source>
</evidence>
<evidence type="ECO:0000313" key="13">
    <source>
        <dbReference type="Proteomes" id="UP000636793"/>
    </source>
</evidence>
<evidence type="ECO:0000256" key="6">
    <source>
        <dbReference type="ARBA" id="ARBA00022777"/>
    </source>
</evidence>
<dbReference type="Proteomes" id="UP000636793">
    <property type="component" value="Unassembled WGS sequence"/>
</dbReference>
<evidence type="ECO:0000256" key="9">
    <source>
        <dbReference type="SAM" id="Phobius"/>
    </source>
</evidence>
<keyword evidence="9" id="KW-0472">Membrane</keyword>
<reference evidence="12" key="1">
    <citation type="journal article" date="2014" name="Int. J. Syst. Evol. Microbiol.">
        <title>Complete genome sequence of Corynebacterium casei LMG S-19264T (=DSM 44701T), isolated from a smear-ripened cheese.</title>
        <authorList>
            <consortium name="US DOE Joint Genome Institute (JGI-PGF)"/>
            <person name="Walter F."/>
            <person name="Albersmeier A."/>
            <person name="Kalinowski J."/>
            <person name="Ruckert C."/>
        </authorList>
    </citation>
    <scope>NUCLEOTIDE SEQUENCE</scope>
    <source>
        <strain evidence="12">CGMCC 1.15085</strain>
    </source>
</reference>
<organism evidence="12 13">
    <name type="scientific">Flexivirga endophytica</name>
    <dbReference type="NCBI Taxonomy" id="1849103"/>
    <lineage>
        <taxon>Bacteria</taxon>
        <taxon>Bacillati</taxon>
        <taxon>Actinomycetota</taxon>
        <taxon>Actinomycetes</taxon>
        <taxon>Micrococcales</taxon>
        <taxon>Dermacoccaceae</taxon>
        <taxon>Flexivirga</taxon>
    </lineage>
</organism>
<evidence type="ECO:0000256" key="8">
    <source>
        <dbReference type="ARBA" id="ARBA00023012"/>
    </source>
</evidence>
<dbReference type="GO" id="GO:0000155">
    <property type="term" value="F:phosphorelay sensor kinase activity"/>
    <property type="evidence" value="ECO:0007669"/>
    <property type="project" value="InterPro"/>
</dbReference>
<dbReference type="EC" id="2.7.13.3" evidence="2"/>
<name>A0A916TDC9_9MICO</name>
<protein>
    <recommendedName>
        <fullName evidence="2">histidine kinase</fullName>
        <ecNumber evidence="2">2.7.13.3</ecNumber>
    </recommendedName>
</protein>
<evidence type="ECO:0000259" key="11">
    <source>
        <dbReference type="Pfam" id="PF23539"/>
    </source>
</evidence>
<feature type="transmembrane region" description="Helical" evidence="9">
    <location>
        <begin position="133"/>
        <end position="155"/>
    </location>
</feature>
<keyword evidence="9" id="KW-1133">Transmembrane helix</keyword>
<evidence type="ECO:0000256" key="7">
    <source>
        <dbReference type="ARBA" id="ARBA00022840"/>
    </source>
</evidence>
<evidence type="ECO:0000256" key="3">
    <source>
        <dbReference type="ARBA" id="ARBA00022553"/>
    </source>
</evidence>
<keyword evidence="8" id="KW-0902">Two-component regulatory system</keyword>
<comment type="caution">
    <text evidence="12">The sequence shown here is derived from an EMBL/GenBank/DDBJ whole genome shotgun (WGS) entry which is preliminary data.</text>
</comment>
<keyword evidence="4" id="KW-0808">Transferase</keyword>
<dbReference type="Pfam" id="PF07730">
    <property type="entry name" value="HisKA_3"/>
    <property type="match status" value="1"/>
</dbReference>
<gene>
    <name evidence="12" type="ORF">GCM10011492_35030</name>
</gene>
<dbReference type="PANTHER" id="PTHR24421:SF10">
    <property type="entry name" value="NITRATE_NITRITE SENSOR PROTEIN NARQ"/>
    <property type="match status" value="1"/>
</dbReference>
<evidence type="ECO:0000256" key="1">
    <source>
        <dbReference type="ARBA" id="ARBA00000085"/>
    </source>
</evidence>
<proteinExistence type="predicted"/>
<dbReference type="EMBL" id="BMHI01000005">
    <property type="protein sequence ID" value="GGB41141.1"/>
    <property type="molecule type" value="Genomic_DNA"/>
</dbReference>
<dbReference type="PANTHER" id="PTHR24421">
    <property type="entry name" value="NITRATE/NITRITE SENSOR PROTEIN NARX-RELATED"/>
    <property type="match status" value="1"/>
</dbReference>
<feature type="transmembrane region" description="Helical" evidence="9">
    <location>
        <begin position="104"/>
        <end position="121"/>
    </location>
</feature>
<keyword evidence="6 12" id="KW-0418">Kinase</keyword>